<name>A0A0R2MAZ9_9LACO</name>
<organism evidence="1 2">
    <name type="scientific">Lactiplantibacillus xiangfangensis</name>
    <dbReference type="NCBI Taxonomy" id="942150"/>
    <lineage>
        <taxon>Bacteria</taxon>
        <taxon>Bacillati</taxon>
        <taxon>Bacillota</taxon>
        <taxon>Bacilli</taxon>
        <taxon>Lactobacillales</taxon>
        <taxon>Lactobacillaceae</taxon>
        <taxon>Lactiplantibacillus</taxon>
    </lineage>
</organism>
<comment type="caution">
    <text evidence="1">The sequence shown here is derived from an EMBL/GenBank/DDBJ whole genome shotgun (WGS) entry which is preliminary data.</text>
</comment>
<proteinExistence type="predicted"/>
<evidence type="ECO:0000313" key="1">
    <source>
        <dbReference type="EMBL" id="KRO10953.1"/>
    </source>
</evidence>
<reference evidence="1 2" key="1">
    <citation type="journal article" date="2015" name="Genome Announc.">
        <title>Expanding the biotechnology potential of lactobacilli through comparative genomics of 213 strains and associated genera.</title>
        <authorList>
            <person name="Sun Z."/>
            <person name="Harris H.M."/>
            <person name="McCann A."/>
            <person name="Guo C."/>
            <person name="Argimon S."/>
            <person name="Zhang W."/>
            <person name="Yang X."/>
            <person name="Jeffery I.B."/>
            <person name="Cooney J.C."/>
            <person name="Kagawa T.F."/>
            <person name="Liu W."/>
            <person name="Song Y."/>
            <person name="Salvetti E."/>
            <person name="Wrobel A."/>
            <person name="Rasinkangas P."/>
            <person name="Parkhill J."/>
            <person name="Rea M.C."/>
            <person name="O'Sullivan O."/>
            <person name="Ritari J."/>
            <person name="Douillard F.P."/>
            <person name="Paul Ross R."/>
            <person name="Yang R."/>
            <person name="Briner A.E."/>
            <person name="Felis G.E."/>
            <person name="de Vos W.M."/>
            <person name="Barrangou R."/>
            <person name="Klaenhammer T.R."/>
            <person name="Caufield P.W."/>
            <person name="Cui Y."/>
            <person name="Zhang H."/>
            <person name="O'Toole P.W."/>
        </authorList>
    </citation>
    <scope>NUCLEOTIDE SEQUENCE [LARGE SCALE GENOMIC DNA]</scope>
    <source>
        <strain evidence="1 2">LMG 26013</strain>
    </source>
</reference>
<sequence length="69" mass="7568">MSEGYLDERLIGQQFTITLADLLDGVSFYGIYYNLRATTSLHVGDLVEVVATTPHGLTVKIVVSHQQGD</sequence>
<dbReference type="PATRIC" id="fig|942150.3.peg.2760"/>
<evidence type="ECO:0000313" key="2">
    <source>
        <dbReference type="Proteomes" id="UP000051783"/>
    </source>
</evidence>
<protein>
    <submittedName>
        <fullName evidence="1">Uncharacterized protein</fullName>
    </submittedName>
</protein>
<dbReference type="RefSeq" id="WP_057706415.1">
    <property type="nucleotide sequence ID" value="NZ_JQCL01000057.1"/>
</dbReference>
<dbReference type="AlphaFoldDB" id="A0A0R2MAZ9"/>
<dbReference type="STRING" id="942150.IV64_GL002649"/>
<gene>
    <name evidence="1" type="ORF">IV64_GL002649</name>
</gene>
<dbReference type="EMBL" id="JQCL01000057">
    <property type="protein sequence ID" value="KRO10953.1"/>
    <property type="molecule type" value="Genomic_DNA"/>
</dbReference>
<dbReference type="OrthoDB" id="2307495at2"/>
<keyword evidence="2" id="KW-1185">Reference proteome</keyword>
<accession>A0A0R2MAZ9</accession>
<dbReference type="Proteomes" id="UP000051783">
    <property type="component" value="Unassembled WGS sequence"/>
</dbReference>